<comment type="caution">
    <text evidence="10">The sequence shown here is derived from an EMBL/GenBank/DDBJ whole genome shotgun (WGS) entry which is preliminary data.</text>
</comment>
<evidence type="ECO:0000259" key="9">
    <source>
        <dbReference type="Pfam" id="PF00266"/>
    </source>
</evidence>
<dbReference type="CDD" id="cd06453">
    <property type="entry name" value="SufS_like"/>
    <property type="match status" value="1"/>
</dbReference>
<evidence type="ECO:0000256" key="1">
    <source>
        <dbReference type="ARBA" id="ARBA00001933"/>
    </source>
</evidence>
<protein>
    <recommendedName>
        <fullName evidence="8">Cysteine desulfurase</fullName>
        <ecNumber evidence="8">2.8.1.7</ecNumber>
    </recommendedName>
</protein>
<dbReference type="GO" id="GO:0030170">
    <property type="term" value="F:pyridoxal phosphate binding"/>
    <property type="evidence" value="ECO:0007669"/>
    <property type="project" value="UniProtKB-UniRule"/>
</dbReference>
<dbReference type="EC" id="2.8.1.7" evidence="8"/>
<dbReference type="InParanoid" id="A0A395JTH2"/>
<dbReference type="Pfam" id="PF00266">
    <property type="entry name" value="Aminotran_5"/>
    <property type="match status" value="1"/>
</dbReference>
<dbReference type="InterPro" id="IPR010970">
    <property type="entry name" value="Cys_dSase_SufS"/>
</dbReference>
<dbReference type="InterPro" id="IPR015424">
    <property type="entry name" value="PyrdxlP-dep_Trfase"/>
</dbReference>
<dbReference type="InterPro" id="IPR015422">
    <property type="entry name" value="PyrdxlP-dep_Trfase_small"/>
</dbReference>
<reference evidence="10 11" key="1">
    <citation type="submission" date="2018-06" db="EMBL/GenBank/DDBJ databases">
        <title>Genomic Encyclopedia of Type Strains, Phase IV (KMG-IV): sequencing the most valuable type-strain genomes for metagenomic binning, comparative biology and taxonomic classification.</title>
        <authorList>
            <person name="Goeker M."/>
        </authorList>
    </citation>
    <scope>NUCLEOTIDE SEQUENCE [LARGE SCALE GENOMIC DNA]</scope>
    <source>
        <strain evidence="10 11">DSM 24032</strain>
    </source>
</reference>
<dbReference type="AlphaFoldDB" id="A0A395JTH2"/>
<keyword evidence="4 8" id="KW-0808">Transferase</keyword>
<comment type="catalytic activity">
    <reaction evidence="6 8">
        <text>(sulfur carrier)-H + L-cysteine = (sulfur carrier)-SH + L-alanine</text>
        <dbReference type="Rhea" id="RHEA:43892"/>
        <dbReference type="Rhea" id="RHEA-COMP:14737"/>
        <dbReference type="Rhea" id="RHEA-COMP:14739"/>
        <dbReference type="ChEBI" id="CHEBI:29917"/>
        <dbReference type="ChEBI" id="CHEBI:35235"/>
        <dbReference type="ChEBI" id="CHEBI:57972"/>
        <dbReference type="ChEBI" id="CHEBI:64428"/>
        <dbReference type="EC" id="2.8.1.7"/>
    </reaction>
</comment>
<dbReference type="GO" id="GO:0016829">
    <property type="term" value="F:lyase activity"/>
    <property type="evidence" value="ECO:0007669"/>
    <property type="project" value="UniProtKB-KW"/>
</dbReference>
<evidence type="ECO:0000313" key="10">
    <source>
        <dbReference type="EMBL" id="RBP53632.1"/>
    </source>
</evidence>
<dbReference type="GO" id="GO:0006534">
    <property type="term" value="P:cysteine metabolic process"/>
    <property type="evidence" value="ECO:0007669"/>
    <property type="project" value="UniProtKB-UniRule"/>
</dbReference>
<feature type="domain" description="Aminotransferase class V" evidence="9">
    <location>
        <begin position="35"/>
        <end position="404"/>
    </location>
</feature>
<dbReference type="InterPro" id="IPR000192">
    <property type="entry name" value="Aminotrans_V_dom"/>
</dbReference>
<dbReference type="PANTHER" id="PTHR43586">
    <property type="entry name" value="CYSTEINE DESULFURASE"/>
    <property type="match status" value="1"/>
</dbReference>
<proteinExistence type="inferred from homology"/>
<dbReference type="Gene3D" id="3.90.1150.10">
    <property type="entry name" value="Aspartate Aminotransferase, domain 1"/>
    <property type="match status" value="1"/>
</dbReference>
<comment type="cofactor">
    <cofactor evidence="1 7">
        <name>pyridoxal 5'-phosphate</name>
        <dbReference type="ChEBI" id="CHEBI:597326"/>
    </cofactor>
</comment>
<dbReference type="Proteomes" id="UP000253083">
    <property type="component" value="Unassembled WGS sequence"/>
</dbReference>
<accession>A0A395JTH2</accession>
<comment type="function">
    <text evidence="2 8">Catalyzes the removal of elemental sulfur and selenium atoms from L-cysteine, L-cystine, L-selenocysteine, and L-selenocystine to produce L-alanine.</text>
</comment>
<dbReference type="SUPFAM" id="SSF53383">
    <property type="entry name" value="PLP-dependent transferases"/>
    <property type="match status" value="1"/>
</dbReference>
<evidence type="ECO:0000313" key="11">
    <source>
        <dbReference type="Proteomes" id="UP000253083"/>
    </source>
</evidence>
<dbReference type="InterPro" id="IPR016454">
    <property type="entry name" value="Cysteine_dSase"/>
</dbReference>
<evidence type="ECO:0000256" key="8">
    <source>
        <dbReference type="RuleBase" id="RU004506"/>
    </source>
</evidence>
<evidence type="ECO:0000256" key="4">
    <source>
        <dbReference type="ARBA" id="ARBA00022679"/>
    </source>
</evidence>
<sequence>MNKAMNQIPANVADISSYRADFPALHQQVSGHPLVYLDNGASTQKPQAVIDAVSEFYQHDYSNVHRGIHTLSQRATDQFEAARETVREFINAGSDKEIIFTRGTTDAINLVAHSLVRSSFQAGDEVIVSMMEHHSNIVPWQILEQELGLKLRVIPINEHGEIIYDEFLKLLNPKTKLLAITQLSNALGSLTPLKQMIADAHAAGAKVLVDGAQAVAHTVVDVQALDCDFYAFSGHKLFAPTGVGVLYGKHQLLDAMPPYQGGGEMIKVVSFSGTTYNELPHKYEAGTPNIAGVIGLAAAIKYVNAIGIPAIQDYEHQLLGYATEQLLAIDGLHLIGTAQDKASILSFQIDGIHASDLGTLLDQQGVAIRVGHHCAMPVMEFFGVDATARASLAFYNTRDDIDALVKAINKAVSMLK</sequence>
<evidence type="ECO:0000256" key="6">
    <source>
        <dbReference type="ARBA" id="ARBA00050776"/>
    </source>
</evidence>
<keyword evidence="10" id="KW-0456">Lyase</keyword>
<evidence type="ECO:0000256" key="7">
    <source>
        <dbReference type="RuleBase" id="RU004504"/>
    </source>
</evidence>
<keyword evidence="11" id="KW-1185">Reference proteome</keyword>
<dbReference type="FunCoup" id="A0A395JTH2">
    <property type="interactions" value="497"/>
</dbReference>
<name>A0A395JTH2_9GAMM</name>
<dbReference type="PANTHER" id="PTHR43586:SF8">
    <property type="entry name" value="CYSTEINE DESULFURASE 1, CHLOROPLASTIC"/>
    <property type="match status" value="1"/>
</dbReference>
<evidence type="ECO:0000256" key="3">
    <source>
        <dbReference type="ARBA" id="ARBA00010447"/>
    </source>
</evidence>
<organism evidence="10 11">
    <name type="scientific">Arenicella xantha</name>
    <dbReference type="NCBI Taxonomy" id="644221"/>
    <lineage>
        <taxon>Bacteria</taxon>
        <taxon>Pseudomonadati</taxon>
        <taxon>Pseudomonadota</taxon>
        <taxon>Gammaproteobacteria</taxon>
        <taxon>Arenicellales</taxon>
        <taxon>Arenicellaceae</taxon>
        <taxon>Arenicella</taxon>
    </lineage>
</organism>
<dbReference type="EMBL" id="QNRT01000001">
    <property type="protein sequence ID" value="RBP53632.1"/>
    <property type="molecule type" value="Genomic_DNA"/>
</dbReference>
<dbReference type="InterPro" id="IPR020578">
    <property type="entry name" value="Aminotrans_V_PyrdxlP_BS"/>
</dbReference>
<dbReference type="InterPro" id="IPR015421">
    <property type="entry name" value="PyrdxlP-dep_Trfase_major"/>
</dbReference>
<gene>
    <name evidence="10" type="ORF">DFR28_1011019</name>
</gene>
<dbReference type="Gene3D" id="3.40.640.10">
    <property type="entry name" value="Type I PLP-dependent aspartate aminotransferase-like (Major domain)"/>
    <property type="match status" value="1"/>
</dbReference>
<dbReference type="NCBIfam" id="TIGR01979">
    <property type="entry name" value="sufS"/>
    <property type="match status" value="1"/>
</dbReference>
<keyword evidence="5 8" id="KW-0663">Pyridoxal phosphate</keyword>
<dbReference type="PROSITE" id="PS00595">
    <property type="entry name" value="AA_TRANSFER_CLASS_5"/>
    <property type="match status" value="1"/>
</dbReference>
<dbReference type="PIRSF" id="PIRSF005572">
    <property type="entry name" value="NifS"/>
    <property type="match status" value="1"/>
</dbReference>
<dbReference type="GO" id="GO:0031071">
    <property type="term" value="F:cysteine desulfurase activity"/>
    <property type="evidence" value="ECO:0007669"/>
    <property type="project" value="UniProtKB-UniRule"/>
</dbReference>
<evidence type="ECO:0000256" key="2">
    <source>
        <dbReference type="ARBA" id="ARBA00002824"/>
    </source>
</evidence>
<comment type="similarity">
    <text evidence="3 8">Belongs to the class-V pyridoxal-phosphate-dependent aminotransferase family. Csd subfamily.</text>
</comment>
<evidence type="ECO:0000256" key="5">
    <source>
        <dbReference type="ARBA" id="ARBA00022898"/>
    </source>
</evidence>